<dbReference type="GO" id="GO:0006355">
    <property type="term" value="P:regulation of DNA-templated transcription"/>
    <property type="evidence" value="ECO:0007669"/>
    <property type="project" value="InterPro"/>
</dbReference>
<evidence type="ECO:0000313" key="1">
    <source>
        <dbReference type="EMBL" id="CAA6826904.1"/>
    </source>
</evidence>
<evidence type="ECO:0008006" key="2">
    <source>
        <dbReference type="Google" id="ProtNLM"/>
    </source>
</evidence>
<dbReference type="EMBL" id="CACVAZ010000215">
    <property type="protein sequence ID" value="CAA6826904.1"/>
    <property type="molecule type" value="Genomic_DNA"/>
</dbReference>
<dbReference type="Gene3D" id="1.10.1220.10">
    <property type="entry name" value="Met repressor-like"/>
    <property type="match status" value="1"/>
</dbReference>
<proteinExistence type="predicted"/>
<dbReference type="InterPro" id="IPR013321">
    <property type="entry name" value="Arc_rbn_hlx_hlx"/>
</dbReference>
<protein>
    <recommendedName>
        <fullName evidence="2">CopG family transcriptional regulator</fullName>
    </recommendedName>
</protein>
<dbReference type="AlphaFoldDB" id="A0A6S6U5C3"/>
<sequence length="91" mass="10384">MTILEQTKSQRKTFTLPAYIVKELETYAIDFGKKQSQIIAIALEEFLNRNKTTNKVNKRMDALDNLIGIAPEGSLKDLDMKEIRLKKALDA</sequence>
<gene>
    <name evidence="1" type="ORF">HELGO_WM26142</name>
</gene>
<reference evidence="1" key="1">
    <citation type="submission" date="2020-01" db="EMBL/GenBank/DDBJ databases">
        <authorList>
            <person name="Meier V. D."/>
            <person name="Meier V D."/>
        </authorList>
    </citation>
    <scope>NUCLEOTIDE SEQUENCE</scope>
    <source>
        <strain evidence="1">HLG_WM_MAG_02</strain>
    </source>
</reference>
<name>A0A6S6U5C3_9BACT</name>
<accession>A0A6S6U5C3</accession>
<organism evidence="1">
    <name type="scientific">uncultured Sulfurovum sp</name>
    <dbReference type="NCBI Taxonomy" id="269237"/>
    <lineage>
        <taxon>Bacteria</taxon>
        <taxon>Pseudomonadati</taxon>
        <taxon>Campylobacterota</taxon>
        <taxon>Epsilonproteobacteria</taxon>
        <taxon>Campylobacterales</taxon>
        <taxon>Sulfurovaceae</taxon>
        <taxon>Sulfurovum</taxon>
        <taxon>environmental samples</taxon>
    </lineage>
</organism>